<dbReference type="Proteomes" id="UP000019854">
    <property type="component" value="Unassembled WGS sequence"/>
</dbReference>
<evidence type="ECO:0000313" key="1">
    <source>
        <dbReference type="EMBL" id="ETZ90492.1"/>
    </source>
</evidence>
<proteinExistence type="predicted"/>
<comment type="caution">
    <text evidence="1">The sequence shown here is derived from an EMBL/GenBank/DDBJ whole genome shotgun (WGS) entry which is preliminary data.</text>
</comment>
<name>A0A829PTS4_9MYCO</name>
<reference evidence="1 2" key="1">
    <citation type="submission" date="2014-01" db="EMBL/GenBank/DDBJ databases">
        <authorList>
            <person name="Zelazny A."/>
            <person name="Olivier K."/>
            <person name="Sampaio E.P."/>
            <person name="Holland S.M."/>
            <person name="Tallon L.J."/>
            <person name="Sadzewicz L.K."/>
            <person name="Sengamalay N."/>
            <person name="Fraser C.M."/>
            <person name="Hine E."/>
            <person name="Shefchek K.A."/>
            <person name="Das S.P."/>
            <person name="Shallom S.J."/>
            <person name="Agrawal S."/>
            <person name="Tettelin H."/>
        </authorList>
    </citation>
    <scope>NUCLEOTIDE SEQUENCE [LARGE SCALE GENOMIC DNA]</scope>
    <source>
        <strain evidence="1 2">MAB_030201_1075</strain>
    </source>
</reference>
<sequence length="49" mass="5367">MAADNQGRCRRIWIYPQFRPQNFTVSTDSPGDIVCPGAGGLLAGVGTWW</sequence>
<dbReference type="EMBL" id="JAOX01000001">
    <property type="protein sequence ID" value="ETZ90492.1"/>
    <property type="molecule type" value="Genomic_DNA"/>
</dbReference>
<dbReference type="AlphaFoldDB" id="A0A829PTS4"/>
<organism evidence="1 2">
    <name type="scientific">Mycobacteroides abscessus MAB_030201_1075</name>
    <dbReference type="NCBI Taxonomy" id="1335410"/>
    <lineage>
        <taxon>Bacteria</taxon>
        <taxon>Bacillati</taxon>
        <taxon>Actinomycetota</taxon>
        <taxon>Actinomycetes</taxon>
        <taxon>Mycobacteriales</taxon>
        <taxon>Mycobacteriaceae</taxon>
        <taxon>Mycobacteroides</taxon>
        <taxon>Mycobacteroides abscessus</taxon>
    </lineage>
</organism>
<evidence type="ECO:0000313" key="2">
    <source>
        <dbReference type="Proteomes" id="UP000019854"/>
    </source>
</evidence>
<gene>
    <name evidence="1" type="ORF">L829_4076</name>
</gene>
<accession>A0A829PTS4</accession>
<protein>
    <submittedName>
        <fullName evidence="1">Uncharacterized protein</fullName>
    </submittedName>
</protein>